<comment type="caution">
    <text evidence="2">The sequence shown here is derived from an EMBL/GenBank/DDBJ whole genome shotgun (WGS) entry which is preliminary data.</text>
</comment>
<gene>
    <name evidence="2" type="ORF">LITE_LOCUS35430</name>
</gene>
<proteinExistence type="predicted"/>
<name>A0AAV0NVE3_9ROSI</name>
<protein>
    <submittedName>
        <fullName evidence="2">Uncharacterized protein</fullName>
    </submittedName>
</protein>
<evidence type="ECO:0000313" key="2">
    <source>
        <dbReference type="EMBL" id="CAI0462609.1"/>
    </source>
</evidence>
<dbReference type="Proteomes" id="UP001154282">
    <property type="component" value="Unassembled WGS sequence"/>
</dbReference>
<evidence type="ECO:0000256" key="1">
    <source>
        <dbReference type="SAM" id="MobiDB-lite"/>
    </source>
</evidence>
<accession>A0AAV0NVE3</accession>
<keyword evidence="3" id="KW-1185">Reference proteome</keyword>
<dbReference type="EMBL" id="CAMGYJ010000008">
    <property type="protein sequence ID" value="CAI0462609.1"/>
    <property type="molecule type" value="Genomic_DNA"/>
</dbReference>
<sequence>MALRKGLLKRGKKSSAEGRKRIDYSHANTASLQIIATHFPLLSADPPSPLGLESTKRHWRTKVNGHISCS</sequence>
<evidence type="ECO:0000313" key="3">
    <source>
        <dbReference type="Proteomes" id="UP001154282"/>
    </source>
</evidence>
<dbReference type="AlphaFoldDB" id="A0AAV0NVE3"/>
<feature type="region of interest" description="Disordered" evidence="1">
    <location>
        <begin position="1"/>
        <end position="21"/>
    </location>
</feature>
<reference evidence="2" key="1">
    <citation type="submission" date="2022-08" db="EMBL/GenBank/DDBJ databases">
        <authorList>
            <person name="Gutierrez-Valencia J."/>
        </authorList>
    </citation>
    <scope>NUCLEOTIDE SEQUENCE</scope>
</reference>
<feature type="compositionally biased region" description="Basic residues" evidence="1">
    <location>
        <begin position="1"/>
        <end position="13"/>
    </location>
</feature>
<organism evidence="2 3">
    <name type="scientific">Linum tenue</name>
    <dbReference type="NCBI Taxonomy" id="586396"/>
    <lineage>
        <taxon>Eukaryota</taxon>
        <taxon>Viridiplantae</taxon>
        <taxon>Streptophyta</taxon>
        <taxon>Embryophyta</taxon>
        <taxon>Tracheophyta</taxon>
        <taxon>Spermatophyta</taxon>
        <taxon>Magnoliopsida</taxon>
        <taxon>eudicotyledons</taxon>
        <taxon>Gunneridae</taxon>
        <taxon>Pentapetalae</taxon>
        <taxon>rosids</taxon>
        <taxon>fabids</taxon>
        <taxon>Malpighiales</taxon>
        <taxon>Linaceae</taxon>
        <taxon>Linum</taxon>
    </lineage>
</organism>